<keyword evidence="2" id="KW-1185">Reference proteome</keyword>
<reference evidence="1 2" key="1">
    <citation type="submission" date="2021-06" db="EMBL/GenBank/DDBJ databases">
        <title>Caerostris extrusa draft genome.</title>
        <authorList>
            <person name="Kono N."/>
            <person name="Arakawa K."/>
        </authorList>
    </citation>
    <scope>NUCLEOTIDE SEQUENCE [LARGE SCALE GENOMIC DNA]</scope>
</reference>
<dbReference type="EMBL" id="BPLR01004987">
    <property type="protein sequence ID" value="GIX98942.1"/>
    <property type="molecule type" value="Genomic_DNA"/>
</dbReference>
<dbReference type="AlphaFoldDB" id="A0AAV4PMZ2"/>
<name>A0AAV4PMZ2_CAEEX</name>
<gene>
    <name evidence="1" type="ORF">CEXT_445511</name>
</gene>
<dbReference type="Proteomes" id="UP001054945">
    <property type="component" value="Unassembled WGS sequence"/>
</dbReference>
<sequence>MALSSLALQKERTLLPYSSTFAYSSGVPSPSHPGCDGLENVASWPDGDGLKNLTSRHNEICEENRSSVGRSRVNRRNSFLRKDRPRLLMLL</sequence>
<evidence type="ECO:0000313" key="2">
    <source>
        <dbReference type="Proteomes" id="UP001054945"/>
    </source>
</evidence>
<comment type="caution">
    <text evidence="1">The sequence shown here is derived from an EMBL/GenBank/DDBJ whole genome shotgun (WGS) entry which is preliminary data.</text>
</comment>
<proteinExistence type="predicted"/>
<accession>A0AAV4PMZ2</accession>
<protein>
    <submittedName>
        <fullName evidence="1">Uncharacterized protein</fullName>
    </submittedName>
</protein>
<organism evidence="1 2">
    <name type="scientific">Caerostris extrusa</name>
    <name type="common">Bark spider</name>
    <name type="synonym">Caerostris bankana</name>
    <dbReference type="NCBI Taxonomy" id="172846"/>
    <lineage>
        <taxon>Eukaryota</taxon>
        <taxon>Metazoa</taxon>
        <taxon>Ecdysozoa</taxon>
        <taxon>Arthropoda</taxon>
        <taxon>Chelicerata</taxon>
        <taxon>Arachnida</taxon>
        <taxon>Araneae</taxon>
        <taxon>Araneomorphae</taxon>
        <taxon>Entelegynae</taxon>
        <taxon>Araneoidea</taxon>
        <taxon>Araneidae</taxon>
        <taxon>Caerostris</taxon>
    </lineage>
</organism>
<evidence type="ECO:0000313" key="1">
    <source>
        <dbReference type="EMBL" id="GIX98942.1"/>
    </source>
</evidence>